<keyword evidence="2" id="KW-0378">Hydrolase</keyword>
<dbReference type="PANTHER" id="PTHR11839:SF18">
    <property type="entry name" value="NUDIX HYDROLASE DOMAIN-CONTAINING PROTEIN"/>
    <property type="match status" value="1"/>
</dbReference>
<keyword evidence="5" id="KW-1185">Reference proteome</keyword>
<accession>A0A419SN37</accession>
<dbReference type="PROSITE" id="PS00893">
    <property type="entry name" value="NUDIX_BOX"/>
    <property type="match status" value="1"/>
</dbReference>
<dbReference type="GO" id="GO:0006753">
    <property type="term" value="P:nucleoside phosphate metabolic process"/>
    <property type="evidence" value="ECO:0007669"/>
    <property type="project" value="TreeGrafter"/>
</dbReference>
<dbReference type="InterPro" id="IPR020084">
    <property type="entry name" value="NUDIX_hydrolase_CS"/>
</dbReference>
<evidence type="ECO:0000259" key="3">
    <source>
        <dbReference type="PROSITE" id="PS51462"/>
    </source>
</evidence>
<comment type="caution">
    <text evidence="4">The sequence shown here is derived from an EMBL/GenBank/DDBJ whole genome shotgun (WGS) entry which is preliminary data.</text>
</comment>
<dbReference type="FunFam" id="3.90.79.10:FF:000024">
    <property type="entry name" value="ADP-ribose pyrophosphatase"/>
    <property type="match status" value="1"/>
</dbReference>
<dbReference type="AlphaFoldDB" id="A0A419SN37"/>
<evidence type="ECO:0000313" key="5">
    <source>
        <dbReference type="Proteomes" id="UP000284219"/>
    </source>
</evidence>
<evidence type="ECO:0000256" key="2">
    <source>
        <dbReference type="ARBA" id="ARBA00022801"/>
    </source>
</evidence>
<dbReference type="Pfam" id="PF00293">
    <property type="entry name" value="NUDIX"/>
    <property type="match status" value="1"/>
</dbReference>
<dbReference type="SUPFAM" id="SSF55811">
    <property type="entry name" value="Nudix"/>
    <property type="match status" value="1"/>
</dbReference>
<gene>
    <name evidence="4" type="ORF">BEP19_01410</name>
</gene>
<name>A0A419SN37_9BACL</name>
<dbReference type="InterPro" id="IPR000086">
    <property type="entry name" value="NUDIX_hydrolase_dom"/>
</dbReference>
<evidence type="ECO:0000256" key="1">
    <source>
        <dbReference type="ARBA" id="ARBA00001946"/>
    </source>
</evidence>
<evidence type="ECO:0000313" key="4">
    <source>
        <dbReference type="EMBL" id="RKD25629.1"/>
    </source>
</evidence>
<dbReference type="GO" id="GO:0016787">
    <property type="term" value="F:hydrolase activity"/>
    <property type="evidence" value="ECO:0007669"/>
    <property type="project" value="UniProtKB-KW"/>
</dbReference>
<dbReference type="GO" id="GO:0019693">
    <property type="term" value="P:ribose phosphate metabolic process"/>
    <property type="evidence" value="ECO:0007669"/>
    <property type="project" value="TreeGrafter"/>
</dbReference>
<feature type="domain" description="Nudix hydrolase" evidence="3">
    <location>
        <begin position="42"/>
        <end position="171"/>
    </location>
</feature>
<dbReference type="PANTHER" id="PTHR11839">
    <property type="entry name" value="UDP/ADP-SUGAR PYROPHOSPHATASE"/>
    <property type="match status" value="1"/>
</dbReference>
<sequence length="183" mass="20898">MKMSDLREKTIRTEQIYDGKIIRVQVDDVELPNGNRAKREIVRHSGAVAVIAITSEGRMVFVRQFRKPLDQTILEIPAGRLEAGEDPADCAKREMIEETGYRAEQMKFVTKFYTSPGFADELLYIYEGVSLTKGEAQPDQDEFVELVELTLDEAFERIEAGEIIDAKTILAVYHWQNQQLKQG</sequence>
<dbReference type="Proteomes" id="UP000284219">
    <property type="component" value="Unassembled WGS sequence"/>
</dbReference>
<dbReference type="OrthoDB" id="9806150at2"/>
<dbReference type="PROSITE" id="PS51462">
    <property type="entry name" value="NUDIX"/>
    <property type="match status" value="1"/>
</dbReference>
<proteinExistence type="predicted"/>
<dbReference type="EMBL" id="MCHY01000006">
    <property type="protein sequence ID" value="RKD25629.1"/>
    <property type="molecule type" value="Genomic_DNA"/>
</dbReference>
<comment type="cofactor">
    <cofactor evidence="1">
        <name>Mg(2+)</name>
        <dbReference type="ChEBI" id="CHEBI:18420"/>
    </cofactor>
</comment>
<dbReference type="GO" id="GO:0005829">
    <property type="term" value="C:cytosol"/>
    <property type="evidence" value="ECO:0007669"/>
    <property type="project" value="TreeGrafter"/>
</dbReference>
<organism evidence="4 5">
    <name type="scientific">Ammoniphilus oxalaticus</name>
    <dbReference type="NCBI Taxonomy" id="66863"/>
    <lineage>
        <taxon>Bacteria</taxon>
        <taxon>Bacillati</taxon>
        <taxon>Bacillota</taxon>
        <taxon>Bacilli</taxon>
        <taxon>Bacillales</taxon>
        <taxon>Paenibacillaceae</taxon>
        <taxon>Aneurinibacillus group</taxon>
        <taxon>Ammoniphilus</taxon>
    </lineage>
</organism>
<dbReference type="InterPro" id="IPR015797">
    <property type="entry name" value="NUDIX_hydrolase-like_dom_sf"/>
</dbReference>
<protein>
    <submittedName>
        <fullName evidence="4">ADP-ribose pyrophosphatase</fullName>
    </submittedName>
</protein>
<reference evidence="4 5" key="1">
    <citation type="submission" date="2016-08" db="EMBL/GenBank/DDBJ databases">
        <title>Novel Firmicute Genomes.</title>
        <authorList>
            <person name="Poppleton D.I."/>
            <person name="Gribaldo S."/>
        </authorList>
    </citation>
    <scope>NUCLEOTIDE SEQUENCE [LARGE SCALE GENOMIC DNA]</scope>
    <source>
        <strain evidence="4 5">RAOx-1</strain>
    </source>
</reference>
<dbReference type="Gene3D" id="3.90.79.10">
    <property type="entry name" value="Nucleoside Triphosphate Pyrophosphohydrolase"/>
    <property type="match status" value="1"/>
</dbReference>